<evidence type="ECO:0000313" key="2">
    <source>
        <dbReference type="EMBL" id="OIW23144.1"/>
    </source>
</evidence>
<name>A0A1J7IZV0_9PEZI</name>
<sequence>MLCRCWWMLVRILPRLQLRFQQCTVNQGNITDRTTSLIRLLYGIKRLLRLLPLSQTLLLNTTFVVGLIIVNLNLSTLDSSTQVRQLHLNSLFASYIRQFTQF</sequence>
<dbReference type="AlphaFoldDB" id="A0A1J7IZV0"/>
<dbReference type="Proteomes" id="UP000182658">
    <property type="component" value="Unassembled WGS sequence"/>
</dbReference>
<organism evidence="2 3">
    <name type="scientific">Coniochaeta ligniaria NRRL 30616</name>
    <dbReference type="NCBI Taxonomy" id="1408157"/>
    <lineage>
        <taxon>Eukaryota</taxon>
        <taxon>Fungi</taxon>
        <taxon>Dikarya</taxon>
        <taxon>Ascomycota</taxon>
        <taxon>Pezizomycotina</taxon>
        <taxon>Sordariomycetes</taxon>
        <taxon>Sordariomycetidae</taxon>
        <taxon>Coniochaetales</taxon>
        <taxon>Coniochaetaceae</taxon>
        <taxon>Coniochaeta</taxon>
    </lineage>
</organism>
<accession>A0A1J7IZV0</accession>
<keyword evidence="3" id="KW-1185">Reference proteome</keyword>
<feature type="transmembrane region" description="Helical" evidence="1">
    <location>
        <begin position="47"/>
        <end position="70"/>
    </location>
</feature>
<keyword evidence="1" id="KW-0472">Membrane</keyword>
<keyword evidence="1" id="KW-1133">Transmembrane helix</keyword>
<keyword evidence="1" id="KW-0812">Transmembrane</keyword>
<evidence type="ECO:0000256" key="1">
    <source>
        <dbReference type="SAM" id="Phobius"/>
    </source>
</evidence>
<proteinExistence type="predicted"/>
<reference evidence="2 3" key="1">
    <citation type="submission" date="2016-10" db="EMBL/GenBank/DDBJ databases">
        <title>Draft genome sequence of Coniochaeta ligniaria NRRL30616, a lignocellulolytic fungus for bioabatement of inhibitors in plant biomass hydrolysates.</title>
        <authorList>
            <consortium name="DOE Joint Genome Institute"/>
            <person name="Jimenez D.J."/>
            <person name="Hector R.E."/>
            <person name="Riley R."/>
            <person name="Sun H."/>
            <person name="Grigoriev I.V."/>
            <person name="Van Elsas J.D."/>
            <person name="Nichols N.N."/>
        </authorList>
    </citation>
    <scope>NUCLEOTIDE SEQUENCE [LARGE SCALE GENOMIC DNA]</scope>
    <source>
        <strain evidence="2 3">NRRL 30616</strain>
    </source>
</reference>
<evidence type="ECO:0000313" key="3">
    <source>
        <dbReference type="Proteomes" id="UP000182658"/>
    </source>
</evidence>
<gene>
    <name evidence="2" type="ORF">CONLIGDRAFT_143189</name>
</gene>
<dbReference type="InParanoid" id="A0A1J7IZV0"/>
<protein>
    <submittedName>
        <fullName evidence="2">Uncharacterized protein</fullName>
    </submittedName>
</protein>
<dbReference type="EMBL" id="KV875108">
    <property type="protein sequence ID" value="OIW23144.1"/>
    <property type="molecule type" value="Genomic_DNA"/>
</dbReference>